<proteinExistence type="predicted"/>
<gene>
    <name evidence="2" type="ordered locus">SCATT_05970</name>
</gene>
<evidence type="ECO:0000313" key="3">
    <source>
        <dbReference type="Proteomes" id="UP000007842"/>
    </source>
</evidence>
<dbReference type="eggNOG" id="ENOG503044Y">
    <property type="taxonomic scope" value="Bacteria"/>
</dbReference>
<dbReference type="Proteomes" id="UP000007842">
    <property type="component" value="Chromosome"/>
</dbReference>
<keyword evidence="1" id="KW-0472">Membrane</keyword>
<dbReference type="STRING" id="1003195.SCATT_05970"/>
<keyword evidence="3" id="KW-1185">Reference proteome</keyword>
<dbReference type="OrthoDB" id="4331820at2"/>
<dbReference type="KEGG" id="scy:SCATT_05970"/>
<evidence type="ECO:0000256" key="1">
    <source>
        <dbReference type="SAM" id="Phobius"/>
    </source>
</evidence>
<dbReference type="AlphaFoldDB" id="F8JT33"/>
<accession>F8JT33</accession>
<keyword evidence="1" id="KW-1133">Transmembrane helix</keyword>
<dbReference type="HOGENOM" id="CLU_1739460_0_0_11"/>
<dbReference type="KEGG" id="sct:SCAT_0591"/>
<accession>G8WRF1</accession>
<reference evidence="3" key="1">
    <citation type="submission" date="2011-12" db="EMBL/GenBank/DDBJ databases">
        <title>Complete genome sequence of Streptomyces cattleya strain DSM 46488.</title>
        <authorList>
            <person name="Ou H.-Y."/>
            <person name="Li P."/>
            <person name="Zhao C."/>
            <person name="O'Hagan D."/>
            <person name="Deng Z."/>
        </authorList>
    </citation>
    <scope>NUCLEOTIDE SEQUENCE [LARGE SCALE GENOMIC DNA]</scope>
    <source>
        <strain evidence="3">ATCC 35852 / DSM 46488 / JCM 4925 / NBRC 14057 / NRRL 8057</strain>
    </source>
</reference>
<evidence type="ECO:0000313" key="2">
    <source>
        <dbReference type="EMBL" id="AEW92968.1"/>
    </source>
</evidence>
<dbReference type="RefSeq" id="WP_014141367.1">
    <property type="nucleotide sequence ID" value="NC_016111.1"/>
</dbReference>
<organism evidence="2 3">
    <name type="scientific">Streptantibioticus cattleyicolor (strain ATCC 35852 / DSM 46488 / JCM 4925 / NBRC 14057 / NRRL 8057)</name>
    <name type="common">Streptomyces cattleya</name>
    <dbReference type="NCBI Taxonomy" id="1003195"/>
    <lineage>
        <taxon>Bacteria</taxon>
        <taxon>Bacillati</taxon>
        <taxon>Actinomycetota</taxon>
        <taxon>Actinomycetes</taxon>
        <taxon>Kitasatosporales</taxon>
        <taxon>Streptomycetaceae</taxon>
        <taxon>Streptantibioticus</taxon>
    </lineage>
</organism>
<dbReference type="EMBL" id="CP003219">
    <property type="protein sequence ID" value="AEW92968.1"/>
    <property type="molecule type" value="Genomic_DNA"/>
</dbReference>
<protein>
    <submittedName>
        <fullName evidence="2">Uncharacterized protein</fullName>
    </submittedName>
</protein>
<sequence length="150" mass="14720">MITLAADGLGSQILGSITLSGLAMASAVALLIGVRGSDRIKLNTKERAGGFGILSGTLMVAAGGTWASVAHGLGSIPTSVLGNGSSLGDPGQGGIALVLTIATLAPRWRRMWIPAVLGISAAVVYGAAGGVWSIASTAVRMGIGHLTGSA</sequence>
<feature type="transmembrane region" description="Helical" evidence="1">
    <location>
        <begin position="48"/>
        <end position="67"/>
    </location>
</feature>
<feature type="transmembrane region" description="Helical" evidence="1">
    <location>
        <begin position="12"/>
        <end position="36"/>
    </location>
</feature>
<feature type="transmembrane region" description="Helical" evidence="1">
    <location>
        <begin position="112"/>
        <end position="135"/>
    </location>
</feature>
<keyword evidence="1" id="KW-0812">Transmembrane</keyword>
<name>F8JT33_STREN</name>
<dbReference type="PATRIC" id="fig|1003195.11.peg.2207"/>